<keyword evidence="6 8" id="KW-0418">Kinase</keyword>
<dbReference type="AlphaFoldDB" id="A0A483CVQ2"/>
<comment type="pathway">
    <text evidence="1 8">Amino-acid biosynthesis; L-arginine biosynthesis; N(2)-acetyl-L-ornithine from L-glutamate: step 2/4.</text>
</comment>
<keyword evidence="7 8" id="KW-0067">ATP-binding</keyword>
<evidence type="ECO:0000256" key="6">
    <source>
        <dbReference type="ARBA" id="ARBA00022777"/>
    </source>
</evidence>
<keyword evidence="4 8" id="KW-0808">Transferase</keyword>
<feature type="binding site" evidence="8">
    <location>
        <begin position="60"/>
        <end position="61"/>
    </location>
    <ligand>
        <name>substrate</name>
    </ligand>
</feature>
<name>A0A483CVQ2_9EURY</name>
<evidence type="ECO:0000256" key="8">
    <source>
        <dbReference type="HAMAP-Rule" id="MF_00082"/>
    </source>
</evidence>
<feature type="site" description="Transition state stabilizer" evidence="8">
    <location>
        <position position="247"/>
    </location>
</feature>
<accession>A0A483CVQ2</accession>
<protein>
    <recommendedName>
        <fullName evidence="8">Acetylglutamate kinase</fullName>
        <ecNumber evidence="8">2.7.2.8</ecNumber>
    </recommendedName>
    <alternativeName>
        <fullName evidence="8">N-acetyl-L-glutamate 5-phosphotransferase</fullName>
    </alternativeName>
    <alternativeName>
        <fullName evidence="8">NAG kinase</fullName>
        <shortName evidence="8">NAGK</shortName>
    </alternativeName>
</protein>
<dbReference type="RefSeq" id="WP_130645959.1">
    <property type="nucleotide sequence ID" value="NZ_PGCL01000001.1"/>
</dbReference>
<dbReference type="Gene3D" id="3.40.1160.10">
    <property type="entry name" value="Acetylglutamate kinase-like"/>
    <property type="match status" value="1"/>
</dbReference>
<dbReference type="InterPro" id="IPR041727">
    <property type="entry name" value="NAGK-C"/>
</dbReference>
<keyword evidence="2 8" id="KW-0055">Arginine biosynthesis</keyword>
<feature type="domain" description="Aspartate/glutamate/uridylate kinase" evidence="9">
    <location>
        <begin position="21"/>
        <end position="266"/>
    </location>
</feature>
<dbReference type="PIRSF" id="PIRSF000728">
    <property type="entry name" value="NAGK"/>
    <property type="match status" value="1"/>
</dbReference>
<dbReference type="NCBIfam" id="TIGR00761">
    <property type="entry name" value="argB"/>
    <property type="match status" value="1"/>
</dbReference>
<reference evidence="10 11" key="1">
    <citation type="submission" date="2017-11" db="EMBL/GenBank/DDBJ databases">
        <title>Isolation and Characterization of Methanofollis Species from Methane Seep Offshore SW Taiwan.</title>
        <authorList>
            <person name="Teng N.-H."/>
            <person name="Lai M.-C."/>
            <person name="Chen S.-C."/>
        </authorList>
    </citation>
    <scope>NUCLEOTIDE SEQUENCE [LARGE SCALE GENOMIC DNA]</scope>
    <source>
        <strain evidence="10 11">FWC-SCC2</strain>
    </source>
</reference>
<dbReference type="OrthoDB" id="6816at2157"/>
<proteinExistence type="inferred from homology"/>
<comment type="function">
    <text evidence="8">Catalyzes the ATP-dependent phosphorylation of N-acetyl-L-glutamate.</text>
</comment>
<dbReference type="CDD" id="cd04250">
    <property type="entry name" value="AAK_NAGK-C"/>
    <property type="match status" value="1"/>
</dbReference>
<evidence type="ECO:0000313" key="11">
    <source>
        <dbReference type="Proteomes" id="UP000292580"/>
    </source>
</evidence>
<dbReference type="InterPro" id="IPR004662">
    <property type="entry name" value="AcgluKinase_fam"/>
</dbReference>
<evidence type="ECO:0000256" key="1">
    <source>
        <dbReference type="ARBA" id="ARBA00004828"/>
    </source>
</evidence>
<dbReference type="PANTHER" id="PTHR23342">
    <property type="entry name" value="N-ACETYLGLUTAMATE SYNTHASE"/>
    <property type="match status" value="1"/>
</dbReference>
<keyword evidence="8" id="KW-0963">Cytoplasm</keyword>
<dbReference type="UniPathway" id="UPA00068">
    <property type="reaction ID" value="UER00107"/>
</dbReference>
<comment type="similarity">
    <text evidence="8">Belongs to the acetylglutamate kinase family. ArgB subfamily.</text>
</comment>
<dbReference type="GO" id="GO:0042450">
    <property type="term" value="P:L-arginine biosynthetic process via ornithine"/>
    <property type="evidence" value="ECO:0007669"/>
    <property type="project" value="UniProtKB-UniRule"/>
</dbReference>
<dbReference type="Proteomes" id="UP000292580">
    <property type="component" value="Unassembled WGS sequence"/>
</dbReference>
<dbReference type="PRINTS" id="PR00474">
    <property type="entry name" value="GLU5KINASE"/>
</dbReference>
<comment type="caution">
    <text evidence="10">The sequence shown here is derived from an EMBL/GenBank/DDBJ whole genome shotgun (WGS) entry which is preliminary data.</text>
</comment>
<evidence type="ECO:0000256" key="4">
    <source>
        <dbReference type="ARBA" id="ARBA00022679"/>
    </source>
</evidence>
<dbReference type="Pfam" id="PF00696">
    <property type="entry name" value="AA_kinase"/>
    <property type="match status" value="1"/>
</dbReference>
<dbReference type="SUPFAM" id="SSF53633">
    <property type="entry name" value="Carbamate kinase-like"/>
    <property type="match status" value="1"/>
</dbReference>
<dbReference type="EC" id="2.7.2.8" evidence="8"/>
<keyword evidence="3 8" id="KW-0028">Amino-acid biosynthesis</keyword>
<keyword evidence="11" id="KW-1185">Reference proteome</keyword>
<dbReference type="GO" id="GO:0005524">
    <property type="term" value="F:ATP binding"/>
    <property type="evidence" value="ECO:0007669"/>
    <property type="project" value="UniProtKB-UniRule"/>
</dbReference>
<evidence type="ECO:0000256" key="2">
    <source>
        <dbReference type="ARBA" id="ARBA00022571"/>
    </source>
</evidence>
<dbReference type="EMBL" id="PGCL01000001">
    <property type="protein sequence ID" value="TAJ45597.1"/>
    <property type="molecule type" value="Genomic_DNA"/>
</dbReference>
<evidence type="ECO:0000256" key="3">
    <source>
        <dbReference type="ARBA" id="ARBA00022605"/>
    </source>
</evidence>
<evidence type="ECO:0000256" key="7">
    <source>
        <dbReference type="ARBA" id="ARBA00022840"/>
    </source>
</evidence>
<feature type="binding site" evidence="8">
    <location>
        <position position="82"/>
    </location>
    <ligand>
        <name>substrate</name>
    </ligand>
</feature>
<dbReference type="PANTHER" id="PTHR23342:SF0">
    <property type="entry name" value="N-ACETYLGLUTAMATE SYNTHASE, MITOCHONDRIAL"/>
    <property type="match status" value="1"/>
</dbReference>
<dbReference type="HAMAP" id="MF_00082">
    <property type="entry name" value="ArgB"/>
    <property type="match status" value="1"/>
</dbReference>
<dbReference type="GO" id="GO:0003991">
    <property type="term" value="F:acetylglutamate kinase activity"/>
    <property type="evidence" value="ECO:0007669"/>
    <property type="project" value="UniProtKB-UniRule"/>
</dbReference>
<feature type="site" description="Transition state stabilizer" evidence="8">
    <location>
        <position position="25"/>
    </location>
</feature>
<comment type="catalytic activity">
    <reaction evidence="8">
        <text>N-acetyl-L-glutamate + ATP = N-acetyl-L-glutamyl 5-phosphate + ADP</text>
        <dbReference type="Rhea" id="RHEA:14629"/>
        <dbReference type="ChEBI" id="CHEBI:30616"/>
        <dbReference type="ChEBI" id="CHEBI:44337"/>
        <dbReference type="ChEBI" id="CHEBI:57936"/>
        <dbReference type="ChEBI" id="CHEBI:456216"/>
        <dbReference type="EC" id="2.7.2.8"/>
    </reaction>
</comment>
<sequence>MRREEVLMEALPYIQQFHGRTIVIKLGGHAMVDEEVLENAIKDAILLHYVGMQVVLVHGGGPEITEKMKALGKEPRFVGGLRITDDETLEIAQMVLVGKINDGIVSRVARCGALGVGLSGNDGNLIMAKKIGMQRVLIGEEEHEVDLGYVGEIERINPEILETLLKNGYIGVVAPIAIDRAGRSLNINADTAAGEIAVALGAFKLVNLTDVDGVMDKERTQVFRRLHVAETEDLMADGTISEGMIPKIGSCVRAVRGGVPHAHIVNGNKAHTILLELFTDAGVGTMITE</sequence>
<evidence type="ECO:0000259" key="9">
    <source>
        <dbReference type="Pfam" id="PF00696"/>
    </source>
</evidence>
<dbReference type="InterPro" id="IPR037528">
    <property type="entry name" value="ArgB"/>
</dbReference>
<dbReference type="InterPro" id="IPR036393">
    <property type="entry name" value="AceGlu_kinase-like_sf"/>
</dbReference>
<keyword evidence="5 8" id="KW-0547">Nucleotide-binding</keyword>
<dbReference type="InterPro" id="IPR001057">
    <property type="entry name" value="Glu/AcGlu_kinase"/>
</dbReference>
<dbReference type="InterPro" id="IPR001048">
    <property type="entry name" value="Asp/Glu/Uridylate_kinase"/>
</dbReference>
<evidence type="ECO:0000256" key="5">
    <source>
        <dbReference type="ARBA" id="ARBA00022741"/>
    </source>
</evidence>
<dbReference type="GO" id="GO:0005737">
    <property type="term" value="C:cytoplasm"/>
    <property type="evidence" value="ECO:0007669"/>
    <property type="project" value="UniProtKB-SubCell"/>
</dbReference>
<feature type="binding site" evidence="8">
    <location>
        <position position="186"/>
    </location>
    <ligand>
        <name>substrate</name>
    </ligand>
</feature>
<organism evidence="10 11">
    <name type="scientific">Methanofollis fontis</name>
    <dbReference type="NCBI Taxonomy" id="2052832"/>
    <lineage>
        <taxon>Archaea</taxon>
        <taxon>Methanobacteriati</taxon>
        <taxon>Methanobacteriota</taxon>
        <taxon>Stenosarchaea group</taxon>
        <taxon>Methanomicrobia</taxon>
        <taxon>Methanomicrobiales</taxon>
        <taxon>Methanomicrobiaceae</taxon>
        <taxon>Methanofollis</taxon>
    </lineage>
</organism>
<comment type="subcellular location">
    <subcellularLocation>
        <location evidence="8">Cytoplasm</location>
    </subcellularLocation>
</comment>
<dbReference type="FunFam" id="3.40.1160.10:FF:000004">
    <property type="entry name" value="Acetylglutamate kinase"/>
    <property type="match status" value="1"/>
</dbReference>
<evidence type="ECO:0000313" key="10">
    <source>
        <dbReference type="EMBL" id="TAJ45597.1"/>
    </source>
</evidence>
<gene>
    <name evidence="8 10" type="primary">argB</name>
    <name evidence="10" type="ORF">CUJ86_02410</name>
</gene>